<protein>
    <submittedName>
        <fullName evidence="2">Uma2 family endonuclease</fullName>
    </submittedName>
</protein>
<dbReference type="PANTHER" id="PTHR34107">
    <property type="entry name" value="SLL0198 PROTEIN-RELATED"/>
    <property type="match status" value="1"/>
</dbReference>
<keyword evidence="2" id="KW-0540">Nuclease</keyword>
<reference evidence="3" key="1">
    <citation type="submission" date="2023-07" db="EMBL/GenBank/DDBJ databases">
        <authorList>
            <person name="Luz R."/>
            <person name="Cordeiro R."/>
            <person name="Fonseca A."/>
            <person name="Goncalves V."/>
        </authorList>
    </citation>
    <scope>NUCLEOTIDE SEQUENCE [LARGE SCALE GENOMIC DNA]</scope>
    <source>
        <strain evidence="3">BACA0444</strain>
    </source>
</reference>
<dbReference type="Proteomes" id="UP001268256">
    <property type="component" value="Unassembled WGS sequence"/>
</dbReference>
<evidence type="ECO:0000313" key="2">
    <source>
        <dbReference type="EMBL" id="MDS3860389.1"/>
    </source>
</evidence>
<comment type="caution">
    <text evidence="2">The sequence shown here is derived from an EMBL/GenBank/DDBJ whole genome shotgun (WGS) entry which is preliminary data.</text>
</comment>
<dbReference type="GO" id="GO:0004519">
    <property type="term" value="F:endonuclease activity"/>
    <property type="evidence" value="ECO:0007669"/>
    <property type="project" value="UniProtKB-KW"/>
</dbReference>
<dbReference type="RefSeq" id="WP_322877667.1">
    <property type="nucleotide sequence ID" value="NZ_JAVMIP010000004.1"/>
</dbReference>
<accession>A0AAE4FQF8</accession>
<evidence type="ECO:0000313" key="3">
    <source>
        <dbReference type="Proteomes" id="UP001268256"/>
    </source>
</evidence>
<dbReference type="InterPro" id="IPR011335">
    <property type="entry name" value="Restrct_endonuc-II-like"/>
</dbReference>
<dbReference type="PANTHER" id="PTHR34107:SF2">
    <property type="entry name" value="SLL0888 PROTEIN"/>
    <property type="match status" value="1"/>
</dbReference>
<dbReference type="CDD" id="cd06260">
    <property type="entry name" value="DUF820-like"/>
    <property type="match status" value="1"/>
</dbReference>
<keyword evidence="2" id="KW-0255">Endonuclease</keyword>
<dbReference type="EMBL" id="JAVMIP010000004">
    <property type="protein sequence ID" value="MDS3860389.1"/>
    <property type="molecule type" value="Genomic_DNA"/>
</dbReference>
<keyword evidence="3" id="KW-1185">Reference proteome</keyword>
<dbReference type="Gene3D" id="3.90.1570.10">
    <property type="entry name" value="tt1808, chain A"/>
    <property type="match status" value="1"/>
</dbReference>
<dbReference type="InterPro" id="IPR012296">
    <property type="entry name" value="Nuclease_put_TT1808"/>
</dbReference>
<gene>
    <name evidence="2" type="ORF">RIF25_06160</name>
</gene>
<dbReference type="InterPro" id="IPR008538">
    <property type="entry name" value="Uma2"/>
</dbReference>
<organism evidence="2 3">
    <name type="scientific">Pseudocalidococcus azoricus BACA0444</name>
    <dbReference type="NCBI Taxonomy" id="2918990"/>
    <lineage>
        <taxon>Bacteria</taxon>
        <taxon>Bacillati</taxon>
        <taxon>Cyanobacteriota</taxon>
        <taxon>Cyanophyceae</taxon>
        <taxon>Acaryochloridales</taxon>
        <taxon>Thermosynechococcaceae</taxon>
        <taxon>Pseudocalidococcus</taxon>
        <taxon>Pseudocalidococcus azoricus</taxon>
    </lineage>
</organism>
<keyword evidence="2" id="KW-0378">Hydrolase</keyword>
<feature type="domain" description="Putative restriction endonuclease" evidence="1">
    <location>
        <begin position="23"/>
        <end position="194"/>
    </location>
</feature>
<evidence type="ECO:0000259" key="1">
    <source>
        <dbReference type="Pfam" id="PF05685"/>
    </source>
</evidence>
<name>A0AAE4FQF8_9CYAN</name>
<proteinExistence type="predicted"/>
<sequence>MLIAKPTTNQEASMITTTQKLTFEEYLTYDDGTDTRYELVEGQLVSMTPATWQHYFITHFIFETLLQEIRRLHLPWMIFVEPGQRTGVSTSRIPDLAVIPTQQLKALKSRSAVSESPVLLAIEVVSPSLIQDDYITKRDEYQATGIPEYWVVDAISDDPRITIHTLHNQVYELQVFRDAELLTSPTLPELKIAAAQILNA</sequence>
<dbReference type="SUPFAM" id="SSF52980">
    <property type="entry name" value="Restriction endonuclease-like"/>
    <property type="match status" value="1"/>
</dbReference>
<dbReference type="Pfam" id="PF05685">
    <property type="entry name" value="Uma2"/>
    <property type="match status" value="1"/>
</dbReference>
<dbReference type="AlphaFoldDB" id="A0AAE4FQF8"/>